<dbReference type="EMBL" id="BOSE01000001">
    <property type="protein sequence ID" value="GIP14725.1"/>
    <property type="molecule type" value="Genomic_DNA"/>
</dbReference>
<dbReference type="PANTHER" id="PTHR48111">
    <property type="entry name" value="REGULATOR OF RPOS"/>
    <property type="match status" value="1"/>
</dbReference>
<dbReference type="Gene3D" id="6.10.250.690">
    <property type="match status" value="1"/>
</dbReference>
<feature type="modified residue" description="4-aspartylphosphate" evidence="7">
    <location>
        <position position="57"/>
    </location>
</feature>
<dbReference type="Pfam" id="PF00072">
    <property type="entry name" value="Response_reg"/>
    <property type="match status" value="1"/>
</dbReference>
<dbReference type="InterPro" id="IPR016032">
    <property type="entry name" value="Sig_transdc_resp-reg_C-effctor"/>
</dbReference>
<dbReference type="Gene3D" id="1.10.10.10">
    <property type="entry name" value="Winged helix-like DNA-binding domain superfamily/Winged helix DNA-binding domain"/>
    <property type="match status" value="1"/>
</dbReference>
<keyword evidence="3" id="KW-0902">Two-component regulatory system</keyword>
<evidence type="ECO:0000259" key="9">
    <source>
        <dbReference type="PROSITE" id="PS50110"/>
    </source>
</evidence>
<evidence type="ECO:0000256" key="6">
    <source>
        <dbReference type="ARBA" id="ARBA00023163"/>
    </source>
</evidence>
<organism evidence="11 12">
    <name type="scientific">Paenibacillus montaniterrae</name>
    <dbReference type="NCBI Taxonomy" id="429341"/>
    <lineage>
        <taxon>Bacteria</taxon>
        <taxon>Bacillati</taxon>
        <taxon>Bacillota</taxon>
        <taxon>Bacilli</taxon>
        <taxon>Bacillales</taxon>
        <taxon>Paenibacillaceae</taxon>
        <taxon>Paenibacillus</taxon>
    </lineage>
</organism>
<feature type="domain" description="OmpR/PhoB-type" evidence="10">
    <location>
        <begin position="138"/>
        <end position="236"/>
    </location>
</feature>
<evidence type="ECO:0000256" key="4">
    <source>
        <dbReference type="ARBA" id="ARBA00023015"/>
    </source>
</evidence>
<dbReference type="InterPro" id="IPR039420">
    <property type="entry name" value="WalR-like"/>
</dbReference>
<keyword evidence="2 7" id="KW-0597">Phosphoprotein</keyword>
<proteinExistence type="predicted"/>
<evidence type="ECO:0000256" key="5">
    <source>
        <dbReference type="ARBA" id="ARBA00023125"/>
    </source>
</evidence>
<dbReference type="SUPFAM" id="SSF46894">
    <property type="entry name" value="C-terminal effector domain of the bipartite response regulators"/>
    <property type="match status" value="1"/>
</dbReference>
<accession>A0A919YK79</accession>
<protein>
    <submittedName>
        <fullName evidence="11">DNA-binding response regulator</fullName>
    </submittedName>
</protein>
<dbReference type="PANTHER" id="PTHR48111:SF2">
    <property type="entry name" value="RESPONSE REGULATOR SAER"/>
    <property type="match status" value="1"/>
</dbReference>
<keyword evidence="6" id="KW-0804">Transcription</keyword>
<dbReference type="SMART" id="SM00448">
    <property type="entry name" value="REC"/>
    <property type="match status" value="1"/>
</dbReference>
<feature type="domain" description="Response regulatory" evidence="9">
    <location>
        <begin position="8"/>
        <end position="121"/>
    </location>
</feature>
<dbReference type="InterPro" id="IPR058211">
    <property type="entry name" value="VanR-like"/>
</dbReference>
<dbReference type="InterPro" id="IPR036388">
    <property type="entry name" value="WH-like_DNA-bd_sf"/>
</dbReference>
<dbReference type="SUPFAM" id="SSF52172">
    <property type="entry name" value="CheY-like"/>
    <property type="match status" value="1"/>
</dbReference>
<evidence type="ECO:0000313" key="11">
    <source>
        <dbReference type="EMBL" id="GIP14725.1"/>
    </source>
</evidence>
<dbReference type="AlphaFoldDB" id="A0A919YK79"/>
<dbReference type="GO" id="GO:0032993">
    <property type="term" value="C:protein-DNA complex"/>
    <property type="evidence" value="ECO:0007669"/>
    <property type="project" value="TreeGrafter"/>
</dbReference>
<reference evidence="11" key="1">
    <citation type="submission" date="2021-03" db="EMBL/GenBank/DDBJ databases">
        <title>Antimicrobial resistance genes in bacteria isolated from Japanese honey, and their potential for conferring macrolide and lincosamide resistance in the American foulbrood pathogen Paenibacillus larvae.</title>
        <authorList>
            <person name="Okamoto M."/>
            <person name="Kumagai M."/>
            <person name="Kanamori H."/>
            <person name="Takamatsu D."/>
        </authorList>
    </citation>
    <scope>NUCLEOTIDE SEQUENCE</scope>
    <source>
        <strain evidence="11">J40TS1</strain>
    </source>
</reference>
<dbReference type="Pfam" id="PF00486">
    <property type="entry name" value="Trans_reg_C"/>
    <property type="match status" value="1"/>
</dbReference>
<comment type="caution">
    <text evidence="11">The sequence shown here is derived from an EMBL/GenBank/DDBJ whole genome shotgun (WGS) entry which is preliminary data.</text>
</comment>
<evidence type="ECO:0000256" key="1">
    <source>
        <dbReference type="ARBA" id="ARBA00004496"/>
    </source>
</evidence>
<keyword evidence="4" id="KW-0805">Transcription regulation</keyword>
<gene>
    <name evidence="11" type="primary">vanR_1</name>
    <name evidence="11" type="ORF">J40TS1_03670</name>
</gene>
<dbReference type="InterPro" id="IPR001789">
    <property type="entry name" value="Sig_transdc_resp-reg_receiver"/>
</dbReference>
<sequence length="236" mass="27467">MTAQVNVNILVVEDEQNIADLLEVYLKNDGYTVHKFDNGTEALKKIEQMEFDLAILDVMLPDIDGFKLCGKIRERYFYPIIMLTAKIEDMDKITGLTIGADDYITKPFNPMEVMARVKTQLRRYKNYNEKSQTTAKERTEHDIRGLVINKETHTCTLYGEELTLTPIEFSILWYLCENQGKVVSSEQLFEEVWGEKFLDNNNTVMAHIARLREKLKEPVRKPKFVKTVWGVGYKIE</sequence>
<dbReference type="CDD" id="cd00383">
    <property type="entry name" value="trans_reg_C"/>
    <property type="match status" value="1"/>
</dbReference>
<dbReference type="InterPro" id="IPR011006">
    <property type="entry name" value="CheY-like_superfamily"/>
</dbReference>
<dbReference type="InterPro" id="IPR001867">
    <property type="entry name" value="OmpR/PhoB-type_DNA-bd"/>
</dbReference>
<dbReference type="PROSITE" id="PS51755">
    <property type="entry name" value="OMPR_PHOB"/>
    <property type="match status" value="1"/>
</dbReference>
<evidence type="ECO:0000313" key="12">
    <source>
        <dbReference type="Proteomes" id="UP000683139"/>
    </source>
</evidence>
<keyword evidence="5 8" id="KW-0238">DNA-binding</keyword>
<dbReference type="GO" id="GO:0000976">
    <property type="term" value="F:transcription cis-regulatory region binding"/>
    <property type="evidence" value="ECO:0007669"/>
    <property type="project" value="TreeGrafter"/>
</dbReference>
<comment type="subcellular location">
    <subcellularLocation>
        <location evidence="1">Cytoplasm</location>
    </subcellularLocation>
</comment>
<evidence type="ECO:0000256" key="2">
    <source>
        <dbReference type="ARBA" id="ARBA00022553"/>
    </source>
</evidence>
<feature type="DNA-binding region" description="OmpR/PhoB-type" evidence="8">
    <location>
        <begin position="138"/>
        <end position="236"/>
    </location>
</feature>
<dbReference type="FunFam" id="1.10.10.10:FF:000018">
    <property type="entry name" value="DNA-binding response regulator ResD"/>
    <property type="match status" value="1"/>
</dbReference>
<dbReference type="SMART" id="SM00862">
    <property type="entry name" value="Trans_reg_C"/>
    <property type="match status" value="1"/>
</dbReference>
<dbReference type="FunFam" id="3.40.50.2300:FF:000001">
    <property type="entry name" value="DNA-binding response regulator PhoB"/>
    <property type="match status" value="1"/>
</dbReference>
<evidence type="ECO:0000256" key="7">
    <source>
        <dbReference type="PROSITE-ProRule" id="PRU00169"/>
    </source>
</evidence>
<name>A0A919YK79_9BACL</name>
<dbReference type="PROSITE" id="PS50110">
    <property type="entry name" value="RESPONSE_REGULATORY"/>
    <property type="match status" value="1"/>
</dbReference>
<dbReference type="GO" id="GO:0006355">
    <property type="term" value="P:regulation of DNA-templated transcription"/>
    <property type="evidence" value="ECO:0007669"/>
    <property type="project" value="InterPro"/>
</dbReference>
<evidence type="ECO:0000259" key="10">
    <source>
        <dbReference type="PROSITE" id="PS51755"/>
    </source>
</evidence>
<dbReference type="GO" id="GO:0000156">
    <property type="term" value="F:phosphorelay response regulator activity"/>
    <property type="evidence" value="ECO:0007669"/>
    <property type="project" value="TreeGrafter"/>
</dbReference>
<dbReference type="Proteomes" id="UP000683139">
    <property type="component" value="Unassembled WGS sequence"/>
</dbReference>
<dbReference type="NCBIfam" id="NF033117">
    <property type="entry name" value="vanR_ACDEGLN"/>
    <property type="match status" value="1"/>
</dbReference>
<evidence type="ECO:0000256" key="8">
    <source>
        <dbReference type="PROSITE-ProRule" id="PRU01091"/>
    </source>
</evidence>
<keyword evidence="12" id="KW-1185">Reference proteome</keyword>
<dbReference type="Gene3D" id="3.40.50.2300">
    <property type="match status" value="1"/>
</dbReference>
<dbReference type="GO" id="GO:0005829">
    <property type="term" value="C:cytosol"/>
    <property type="evidence" value="ECO:0007669"/>
    <property type="project" value="TreeGrafter"/>
</dbReference>
<dbReference type="CDD" id="cd17574">
    <property type="entry name" value="REC_OmpR"/>
    <property type="match status" value="1"/>
</dbReference>
<evidence type="ECO:0000256" key="3">
    <source>
        <dbReference type="ARBA" id="ARBA00023012"/>
    </source>
</evidence>